<evidence type="ECO:0000313" key="2">
    <source>
        <dbReference type="Proteomes" id="UP001160499"/>
    </source>
</evidence>
<proteinExistence type="predicted"/>
<protein>
    <submittedName>
        <fullName evidence="1">Uncharacterized protein</fullName>
    </submittedName>
</protein>
<accession>A0ABT6LEF0</accession>
<dbReference type="EMBL" id="JARXVH010000002">
    <property type="protein sequence ID" value="MDH6214159.1"/>
    <property type="molecule type" value="Genomic_DNA"/>
</dbReference>
<sequence>MPPRPSIPVINTPDHHVAAMFLVLLARAPDTATLRAATRLAESAAVASWALRPDDLEPLTVEQYRDLLAYAAAPEVLDLALYLRGDRKHIRTLMDHIGREIAELLTHYSAPDPQV</sequence>
<gene>
    <name evidence="1" type="ORF">M2283_001442</name>
</gene>
<keyword evidence="2" id="KW-1185">Reference proteome</keyword>
<dbReference type="RefSeq" id="WP_280875224.1">
    <property type="nucleotide sequence ID" value="NZ_JARXVH010000002.1"/>
</dbReference>
<dbReference type="Proteomes" id="UP001160499">
    <property type="component" value="Unassembled WGS sequence"/>
</dbReference>
<organism evidence="1 2">
    <name type="scientific">Streptomyces pseudovenezuelae</name>
    <dbReference type="NCBI Taxonomy" id="67350"/>
    <lineage>
        <taxon>Bacteria</taxon>
        <taxon>Bacillati</taxon>
        <taxon>Actinomycetota</taxon>
        <taxon>Actinomycetes</taxon>
        <taxon>Kitasatosporales</taxon>
        <taxon>Streptomycetaceae</taxon>
        <taxon>Streptomyces</taxon>
        <taxon>Streptomyces aurantiacus group</taxon>
    </lineage>
</organism>
<comment type="caution">
    <text evidence="1">The sequence shown here is derived from an EMBL/GenBank/DDBJ whole genome shotgun (WGS) entry which is preliminary data.</text>
</comment>
<evidence type="ECO:0000313" key="1">
    <source>
        <dbReference type="EMBL" id="MDH6214159.1"/>
    </source>
</evidence>
<name>A0ABT6LEF0_9ACTN</name>
<reference evidence="1 2" key="1">
    <citation type="submission" date="2023-04" db="EMBL/GenBank/DDBJ databases">
        <title>Forest soil microbial communities from Buena Vista Peninsula, Colon Province, Panama.</title>
        <authorList>
            <person name="Bouskill N."/>
        </authorList>
    </citation>
    <scope>NUCLEOTIDE SEQUENCE [LARGE SCALE GENOMIC DNA]</scope>
    <source>
        <strain evidence="1 2">GGS1</strain>
    </source>
</reference>